<name>A0A495RJN6_9GAMM</name>
<dbReference type="OrthoDB" id="4279at2"/>
<evidence type="ECO:0000256" key="8">
    <source>
        <dbReference type="ARBA" id="ARBA00048968"/>
    </source>
</evidence>
<gene>
    <name evidence="11" type="ORF">DES39_0207</name>
</gene>
<comment type="catalytic activity">
    <reaction evidence="8">
        <text>adenosine + phosphate = alpha-D-ribose 1-phosphate + adenine</text>
        <dbReference type="Rhea" id="RHEA:27642"/>
        <dbReference type="ChEBI" id="CHEBI:16335"/>
        <dbReference type="ChEBI" id="CHEBI:16708"/>
        <dbReference type="ChEBI" id="CHEBI:43474"/>
        <dbReference type="ChEBI" id="CHEBI:57720"/>
        <dbReference type="EC" id="2.4.2.1"/>
    </reaction>
    <physiologicalReaction direction="left-to-right" evidence="8">
        <dbReference type="Rhea" id="RHEA:27643"/>
    </physiologicalReaction>
</comment>
<comment type="catalytic activity">
    <reaction evidence="9">
        <text>S-methyl-5'-thioadenosine + phosphate = 5-(methylsulfanyl)-alpha-D-ribose 1-phosphate + adenine</text>
        <dbReference type="Rhea" id="RHEA:11852"/>
        <dbReference type="ChEBI" id="CHEBI:16708"/>
        <dbReference type="ChEBI" id="CHEBI:17509"/>
        <dbReference type="ChEBI" id="CHEBI:43474"/>
        <dbReference type="ChEBI" id="CHEBI:58533"/>
        <dbReference type="EC" id="2.4.2.28"/>
    </reaction>
    <physiologicalReaction direction="left-to-right" evidence="9">
        <dbReference type="Rhea" id="RHEA:11853"/>
    </physiologicalReaction>
</comment>
<protein>
    <recommendedName>
        <fullName evidence="10">Purine nucleoside phosphorylase</fullName>
    </recommendedName>
</protein>
<dbReference type="RefSeq" id="WP_121143921.1">
    <property type="nucleotide sequence ID" value="NZ_RBWY01000001.1"/>
</dbReference>
<keyword evidence="6" id="KW-0862">Zinc</keyword>
<evidence type="ECO:0000256" key="3">
    <source>
        <dbReference type="ARBA" id="ARBA00022679"/>
    </source>
</evidence>
<evidence type="ECO:0000313" key="11">
    <source>
        <dbReference type="EMBL" id="RKS86998.1"/>
    </source>
</evidence>
<evidence type="ECO:0000313" key="12">
    <source>
        <dbReference type="Proteomes" id="UP000278542"/>
    </source>
</evidence>
<evidence type="ECO:0000256" key="5">
    <source>
        <dbReference type="ARBA" id="ARBA00022801"/>
    </source>
</evidence>
<dbReference type="SUPFAM" id="SSF64438">
    <property type="entry name" value="CNF1/YfiH-like putative cysteine hydrolases"/>
    <property type="match status" value="1"/>
</dbReference>
<comment type="caution">
    <text evidence="11">The sequence shown here is derived from an EMBL/GenBank/DDBJ whole genome shotgun (WGS) entry which is preliminary data.</text>
</comment>
<dbReference type="PANTHER" id="PTHR30616:SF2">
    <property type="entry name" value="PURINE NUCLEOSIDE PHOSPHORYLASE LACC1"/>
    <property type="match status" value="1"/>
</dbReference>
<dbReference type="CDD" id="cd16833">
    <property type="entry name" value="YfiH"/>
    <property type="match status" value="1"/>
</dbReference>
<dbReference type="GO" id="GO:0005507">
    <property type="term" value="F:copper ion binding"/>
    <property type="evidence" value="ECO:0007669"/>
    <property type="project" value="TreeGrafter"/>
</dbReference>
<keyword evidence="5" id="KW-0378">Hydrolase</keyword>
<evidence type="ECO:0000256" key="10">
    <source>
        <dbReference type="RuleBase" id="RU361274"/>
    </source>
</evidence>
<evidence type="ECO:0000256" key="2">
    <source>
        <dbReference type="ARBA" id="ARBA00007353"/>
    </source>
</evidence>
<dbReference type="Gene3D" id="3.60.140.10">
    <property type="entry name" value="CNF1/YfiH-like putative cysteine hydrolases"/>
    <property type="match status" value="1"/>
</dbReference>
<comment type="catalytic activity">
    <reaction evidence="1">
        <text>inosine + phosphate = alpha-D-ribose 1-phosphate + hypoxanthine</text>
        <dbReference type="Rhea" id="RHEA:27646"/>
        <dbReference type="ChEBI" id="CHEBI:17368"/>
        <dbReference type="ChEBI" id="CHEBI:17596"/>
        <dbReference type="ChEBI" id="CHEBI:43474"/>
        <dbReference type="ChEBI" id="CHEBI:57720"/>
        <dbReference type="EC" id="2.4.2.1"/>
    </reaction>
    <physiologicalReaction direction="left-to-right" evidence="1">
        <dbReference type="Rhea" id="RHEA:27647"/>
    </physiologicalReaction>
</comment>
<evidence type="ECO:0000256" key="1">
    <source>
        <dbReference type="ARBA" id="ARBA00000553"/>
    </source>
</evidence>
<dbReference type="NCBIfam" id="TIGR00726">
    <property type="entry name" value="peptidoglycan editing factor PgeF"/>
    <property type="match status" value="1"/>
</dbReference>
<dbReference type="Proteomes" id="UP000278542">
    <property type="component" value="Unassembled WGS sequence"/>
</dbReference>
<reference evidence="11 12" key="1">
    <citation type="submission" date="2018-10" db="EMBL/GenBank/DDBJ databases">
        <title>Genomic Encyclopedia of Type Strains, Phase IV (KMG-IV): sequencing the most valuable type-strain genomes for metagenomic binning, comparative biology and taxonomic classification.</title>
        <authorList>
            <person name="Goeker M."/>
        </authorList>
    </citation>
    <scope>NUCLEOTIDE SEQUENCE [LARGE SCALE GENOMIC DNA]</scope>
    <source>
        <strain evidence="11 12">DSM 22228</strain>
    </source>
</reference>
<organism evidence="11 12">
    <name type="scientific">Orbus hercynius</name>
    <dbReference type="NCBI Taxonomy" id="593135"/>
    <lineage>
        <taxon>Bacteria</taxon>
        <taxon>Pseudomonadati</taxon>
        <taxon>Pseudomonadota</taxon>
        <taxon>Gammaproteobacteria</taxon>
        <taxon>Orbales</taxon>
        <taxon>Orbaceae</taxon>
        <taxon>Orbus</taxon>
    </lineage>
</organism>
<evidence type="ECO:0000256" key="7">
    <source>
        <dbReference type="ARBA" id="ARBA00047989"/>
    </source>
</evidence>
<dbReference type="PANTHER" id="PTHR30616">
    <property type="entry name" value="UNCHARACTERIZED PROTEIN YFIH"/>
    <property type="match status" value="1"/>
</dbReference>
<comment type="similarity">
    <text evidence="2 10">Belongs to the purine nucleoside phosphorylase YfiH/LACC1 family.</text>
</comment>
<proteinExistence type="inferred from homology"/>
<keyword evidence="4" id="KW-0479">Metal-binding</keyword>
<accession>A0A495RJN6</accession>
<dbReference type="InterPro" id="IPR003730">
    <property type="entry name" value="Cu_polyphenol_OxRdtase"/>
</dbReference>
<sequence>MKVIYPSWPVPTHVHALTTTRQGGISQSPYDFLNLGIHVGDDLNRVIHNRQLLSSALSLPNEPVWLNQIHSTKVLDLANYQLTDADGSYSNQAKSVSAVLTADCLPVLFCSKQGDEIATAHAGWRGLCNGILENTVRHFNCSASQIMAWLGPAIGPKRFEVGQEVKNQFVDYDADAIKAFVLINASEQKYLADLYLLARQRLQSVGIRQIYGGDYCTYTQSELFYSYRREQQTGRMASLIWFD</sequence>
<comment type="catalytic activity">
    <reaction evidence="7">
        <text>adenosine + H2O + H(+) = inosine + NH4(+)</text>
        <dbReference type="Rhea" id="RHEA:24408"/>
        <dbReference type="ChEBI" id="CHEBI:15377"/>
        <dbReference type="ChEBI" id="CHEBI:15378"/>
        <dbReference type="ChEBI" id="CHEBI:16335"/>
        <dbReference type="ChEBI" id="CHEBI:17596"/>
        <dbReference type="ChEBI" id="CHEBI:28938"/>
        <dbReference type="EC" id="3.5.4.4"/>
    </reaction>
    <physiologicalReaction direction="left-to-right" evidence="7">
        <dbReference type="Rhea" id="RHEA:24409"/>
    </physiologicalReaction>
</comment>
<dbReference type="AlphaFoldDB" id="A0A495RJN6"/>
<dbReference type="InterPro" id="IPR038371">
    <property type="entry name" value="Cu_polyphenol_OxRdtase_sf"/>
</dbReference>
<evidence type="ECO:0000256" key="6">
    <source>
        <dbReference type="ARBA" id="ARBA00022833"/>
    </source>
</evidence>
<dbReference type="GO" id="GO:0017061">
    <property type="term" value="F:S-methyl-5-thioadenosine phosphorylase activity"/>
    <property type="evidence" value="ECO:0007669"/>
    <property type="project" value="UniProtKB-EC"/>
</dbReference>
<keyword evidence="12" id="KW-1185">Reference proteome</keyword>
<keyword evidence="3" id="KW-0808">Transferase</keyword>
<dbReference type="GO" id="GO:0016787">
    <property type="term" value="F:hydrolase activity"/>
    <property type="evidence" value="ECO:0007669"/>
    <property type="project" value="UniProtKB-KW"/>
</dbReference>
<dbReference type="EMBL" id="RBWY01000001">
    <property type="protein sequence ID" value="RKS86998.1"/>
    <property type="molecule type" value="Genomic_DNA"/>
</dbReference>
<dbReference type="InterPro" id="IPR011324">
    <property type="entry name" value="Cytotoxic_necrot_fac-like_cat"/>
</dbReference>
<evidence type="ECO:0000256" key="9">
    <source>
        <dbReference type="ARBA" id="ARBA00049893"/>
    </source>
</evidence>
<evidence type="ECO:0000256" key="4">
    <source>
        <dbReference type="ARBA" id="ARBA00022723"/>
    </source>
</evidence>
<dbReference type="Pfam" id="PF02578">
    <property type="entry name" value="Cu-oxidase_4"/>
    <property type="match status" value="1"/>
</dbReference>